<dbReference type="PANTHER" id="PTHR47019">
    <property type="entry name" value="LIPID II FLIPPASE MURJ"/>
    <property type="match status" value="1"/>
</dbReference>
<dbReference type="GO" id="GO:0009252">
    <property type="term" value="P:peptidoglycan biosynthetic process"/>
    <property type="evidence" value="ECO:0007669"/>
    <property type="project" value="UniProtKB-KW"/>
</dbReference>
<evidence type="ECO:0000256" key="3">
    <source>
        <dbReference type="ARBA" id="ARBA00022692"/>
    </source>
</evidence>
<dbReference type="PRINTS" id="PR01806">
    <property type="entry name" value="VIRFACTRMVIN"/>
</dbReference>
<protein>
    <submittedName>
        <fullName evidence="11">Virulence factor MviN</fullName>
    </submittedName>
</protein>
<sequence>MYPESFLKSINSAIFWRGFSKLSGLAKHVIIAGVIGLSAQLDSFFMMMALLGILVLSWGEMVDIMAVPHMVQSWQKGDTEEFKKIASGYMTLTLLGSLLLASLIYFFRDKLPLLAIGFETERGQLLIDAVPWLLPAIIFYIPFRHIGAVLRAKRQFSPLYQAEFLLSLATLLCVGFFNQQHNVLFWSYSLGIMGAFLYLLVRNWRFFLPLGNPFSLTVRQSLVMAPGLFILQSAQYVYVLTDQIFVSFLPTGMVSALFYATILIYLLPSVIGLDSAFITVISEQTDKQQRTKKINDLLALVIFFSLGATLFILVAGKNVIAMLLERGLFTTADTQSVAIALMAYSGVILPSFLNKPFDQIFQVERKIGLIVRRTVLGFMTNLILNSVFLFIFHWGLFGIALSTSISYWVMLLTSLQALRKIGYPIDLLRALKWGMWLALFLAIAYFCCRFVLIYFTNNLVILASCALLVAGALFLAALFYQGEEKKLIKMVIERYKTFSLV</sequence>
<organism evidence="11 12">
    <name type="scientific">Candidatus Fukatsuia symbiotica</name>
    <dbReference type="NCBI Taxonomy" id="1878942"/>
    <lineage>
        <taxon>Bacteria</taxon>
        <taxon>Pseudomonadati</taxon>
        <taxon>Pseudomonadota</taxon>
        <taxon>Gammaproteobacteria</taxon>
        <taxon>Enterobacterales</taxon>
        <taxon>Yersiniaceae</taxon>
        <taxon>Candidatus Fukatsuia</taxon>
    </lineage>
</organism>
<gene>
    <name evidence="11" type="ORF">CCS41_00870</name>
</gene>
<evidence type="ECO:0000313" key="12">
    <source>
        <dbReference type="Proteomes" id="UP000261875"/>
    </source>
</evidence>
<comment type="similarity">
    <text evidence="9">Belongs to the MurJ/MviN family.</text>
</comment>
<feature type="transmembrane region" description="Helical" evidence="10">
    <location>
        <begin position="88"/>
        <end position="107"/>
    </location>
</feature>
<dbReference type="GO" id="GO:0015648">
    <property type="term" value="F:lipid-linked peptidoglycan transporter activity"/>
    <property type="evidence" value="ECO:0007669"/>
    <property type="project" value="TreeGrafter"/>
</dbReference>
<dbReference type="GO" id="GO:0034204">
    <property type="term" value="P:lipid translocation"/>
    <property type="evidence" value="ECO:0007669"/>
    <property type="project" value="TreeGrafter"/>
</dbReference>
<evidence type="ECO:0000256" key="5">
    <source>
        <dbReference type="ARBA" id="ARBA00022984"/>
    </source>
</evidence>
<dbReference type="Pfam" id="PF03023">
    <property type="entry name" value="MurJ"/>
    <property type="match status" value="1"/>
</dbReference>
<comment type="subcellular location">
    <subcellularLocation>
        <location evidence="1">Cell membrane</location>
        <topology evidence="1">Multi-pass membrane protein</topology>
    </subcellularLocation>
</comment>
<evidence type="ECO:0000256" key="6">
    <source>
        <dbReference type="ARBA" id="ARBA00022989"/>
    </source>
</evidence>
<dbReference type="InterPro" id="IPR051050">
    <property type="entry name" value="Lipid_II_flippase_MurJ/MviN"/>
</dbReference>
<dbReference type="GO" id="GO:0008360">
    <property type="term" value="P:regulation of cell shape"/>
    <property type="evidence" value="ECO:0007669"/>
    <property type="project" value="UniProtKB-KW"/>
</dbReference>
<dbReference type="GO" id="GO:0005886">
    <property type="term" value="C:plasma membrane"/>
    <property type="evidence" value="ECO:0007669"/>
    <property type="project" value="UniProtKB-SubCell"/>
</dbReference>
<evidence type="ECO:0000256" key="9">
    <source>
        <dbReference type="ARBA" id="ARBA00061532"/>
    </source>
</evidence>
<feature type="transmembrane region" description="Helical" evidence="10">
    <location>
        <begin position="244"/>
        <end position="267"/>
    </location>
</feature>
<feature type="transmembrane region" description="Helical" evidence="10">
    <location>
        <begin position="336"/>
        <end position="353"/>
    </location>
</feature>
<dbReference type="PANTHER" id="PTHR47019:SF1">
    <property type="entry name" value="LIPID II FLIPPASE MURJ"/>
    <property type="match status" value="1"/>
</dbReference>
<evidence type="ECO:0000256" key="7">
    <source>
        <dbReference type="ARBA" id="ARBA00023136"/>
    </source>
</evidence>
<keyword evidence="4" id="KW-0133">Cell shape</keyword>
<keyword evidence="12" id="KW-1185">Reference proteome</keyword>
<dbReference type="EMBL" id="CP021659">
    <property type="protein sequence ID" value="AWK13370.1"/>
    <property type="molecule type" value="Genomic_DNA"/>
</dbReference>
<name>A0A2U8I2P5_9GAMM</name>
<feature type="transmembrane region" description="Helical" evidence="10">
    <location>
        <begin position="222"/>
        <end position="238"/>
    </location>
</feature>
<feature type="transmembrane region" description="Helical" evidence="10">
    <location>
        <begin position="399"/>
        <end position="418"/>
    </location>
</feature>
<feature type="transmembrane region" description="Helical" evidence="10">
    <location>
        <begin position="45"/>
        <end position="67"/>
    </location>
</feature>
<feature type="transmembrane region" description="Helical" evidence="10">
    <location>
        <begin position="461"/>
        <end position="480"/>
    </location>
</feature>
<evidence type="ECO:0000256" key="1">
    <source>
        <dbReference type="ARBA" id="ARBA00004651"/>
    </source>
</evidence>
<reference evidence="11 12" key="1">
    <citation type="submission" date="2017-05" db="EMBL/GenBank/DDBJ databases">
        <title>Genome sequence of Candidatus Fukatsuia symbiotica and Candidatus Hamiltonella defensa from Acyrthosiphon pisum strain 5D.</title>
        <authorList>
            <person name="Patel V.A."/>
            <person name="Chevignon G."/>
            <person name="Russell J.A."/>
            <person name="Oliver K.M."/>
        </authorList>
    </citation>
    <scope>NUCLEOTIDE SEQUENCE [LARGE SCALE GENOMIC DNA]</scope>
    <source>
        <strain evidence="11 12">5D</strain>
    </source>
</reference>
<dbReference type="STRING" id="1878942.GCA_900128755_00557"/>
<feature type="transmembrane region" description="Helical" evidence="10">
    <location>
        <begin position="297"/>
        <end position="316"/>
    </location>
</feature>
<dbReference type="KEGG" id="fsm:CCS41_00870"/>
<feature type="transmembrane region" description="Helical" evidence="10">
    <location>
        <begin position="159"/>
        <end position="177"/>
    </location>
</feature>
<evidence type="ECO:0000256" key="2">
    <source>
        <dbReference type="ARBA" id="ARBA00022475"/>
    </source>
</evidence>
<feature type="transmembrane region" description="Helical" evidence="10">
    <location>
        <begin position="183"/>
        <end position="201"/>
    </location>
</feature>
<keyword evidence="3 10" id="KW-0812">Transmembrane</keyword>
<accession>A0A2U8I2P5</accession>
<dbReference type="Proteomes" id="UP000261875">
    <property type="component" value="Chromosome"/>
</dbReference>
<keyword evidence="5" id="KW-0573">Peptidoglycan synthesis</keyword>
<proteinExistence type="inferred from homology"/>
<dbReference type="AlphaFoldDB" id="A0A2U8I2P5"/>
<evidence type="ECO:0000256" key="10">
    <source>
        <dbReference type="SAM" id="Phobius"/>
    </source>
</evidence>
<evidence type="ECO:0000313" key="11">
    <source>
        <dbReference type="EMBL" id="AWK13370.1"/>
    </source>
</evidence>
<evidence type="ECO:0000256" key="8">
    <source>
        <dbReference type="ARBA" id="ARBA00060041"/>
    </source>
</evidence>
<feature type="transmembrane region" description="Helical" evidence="10">
    <location>
        <begin position="21"/>
        <end position="39"/>
    </location>
</feature>
<dbReference type="OrthoDB" id="9808954at2"/>
<comment type="function">
    <text evidence="8">Involved in peptidoglycan biosynthesis. Transports lipid-linked peptidoglycan precursors from the inner to the outer leaflet of the cytoplasmic membrane.</text>
</comment>
<keyword evidence="2" id="KW-1003">Cell membrane</keyword>
<feature type="transmembrane region" description="Helical" evidence="10">
    <location>
        <begin position="430"/>
        <end position="455"/>
    </location>
</feature>
<feature type="transmembrane region" description="Helical" evidence="10">
    <location>
        <begin position="127"/>
        <end position="147"/>
    </location>
</feature>
<keyword evidence="7 10" id="KW-0472">Membrane</keyword>
<dbReference type="InterPro" id="IPR004268">
    <property type="entry name" value="MurJ"/>
</dbReference>
<keyword evidence="6 10" id="KW-1133">Transmembrane helix</keyword>
<evidence type="ECO:0000256" key="4">
    <source>
        <dbReference type="ARBA" id="ARBA00022960"/>
    </source>
</evidence>
<feature type="transmembrane region" description="Helical" evidence="10">
    <location>
        <begin position="374"/>
        <end position="393"/>
    </location>
</feature>
<dbReference type="RefSeq" id="WP_072550382.1">
    <property type="nucleotide sequence ID" value="NZ_CP021659.1"/>
</dbReference>